<comment type="similarity">
    <text evidence="5">Belongs to the USP family.</text>
</comment>
<dbReference type="Pfam" id="PF01704">
    <property type="entry name" value="UDPGP"/>
    <property type="match status" value="1"/>
</dbReference>
<keyword evidence="3" id="KW-0808">Transferase</keyword>
<accession>A0ABD3QL67</accession>
<dbReference type="EMBL" id="JALLPJ020000144">
    <property type="protein sequence ID" value="KAL3801159.1"/>
    <property type="molecule type" value="Genomic_DNA"/>
</dbReference>
<evidence type="ECO:0000256" key="4">
    <source>
        <dbReference type="ARBA" id="ARBA00022695"/>
    </source>
</evidence>
<dbReference type="PANTHER" id="PTHR11952">
    <property type="entry name" value="UDP- GLUCOSE PYROPHOSPHORYLASE"/>
    <property type="match status" value="1"/>
</dbReference>
<keyword evidence="4" id="KW-0548">Nucleotidyltransferase</keyword>
<comment type="catalytic activity">
    <reaction evidence="7">
        <text>a monosaccharide 1-phosphate + UTP + H(+) = a UDP-monosaccharide + diphosphate</text>
        <dbReference type="Rhea" id="RHEA:13205"/>
        <dbReference type="ChEBI" id="CHEBI:15378"/>
        <dbReference type="ChEBI" id="CHEBI:33019"/>
        <dbReference type="ChEBI" id="CHEBI:46398"/>
        <dbReference type="ChEBI" id="CHEBI:140358"/>
        <dbReference type="ChEBI" id="CHEBI:140359"/>
        <dbReference type="EC" id="2.7.7.64"/>
    </reaction>
</comment>
<sequence length="696" mass="75857">MKLSYALPLLSLQFLSPSSTNSGVVLASGFSPIKHVTFTQNAIVSRGGSQLSGTALESDVGPSLGVVSAENWDLLSDRGKAALSRLILYDVANGHAQKHVYGDWPEKGTEDEEKRGIAEQIADLDGSYPGGLPAYLSKARTLLKESADGTNPFAEFEAFVPEGESLSYEDPDANPHTGMTFSQAEQAGLTVIGDTVFVLVAGGLGERLGYSGIKLSLETNLVTNKSYLEMYSKYIQAMQRMAHIKTGKDHIRIPLVIMTSDDTDPLTRKLLKDNDNFGFDEGQVTIVKQDKVAALSNGNAALSMKSKWKVETKPHGHGDVHHLLYREGLVDQWYNQGKKYVIFLQDTNALVINSVLPTLGVSIEKGFHMNSICIPRLAGEAAGAIARLEHKSDPEKSLVINVEYNQLDPLLSSQGDCKGDVADPNTGYSPFPGNANNIVIEMGAYERTVRGEDQGVVIEFVNPKYKDDSRTEFKKPTRLECMMQDIPKLFQKEMGSEAKIGFTMFDRWFTFSPAKNSLEAGVEDVSKGGKAPGTMSSAESDKYVQNQRKLKMAGVDLDVTTEEDLVLVSGIPVTPGPRIILCPGFSITQQEVMQKIQGGKITKRSTLVLEGEDLKVKNLDLDGALVIRTGHDCDVTVDGLVVRNKGYELEEVVAGADVPEEVAIRGYTMKKNEAMEIVINEPGKYHIGADGEVKKL</sequence>
<comment type="cofactor">
    <cofactor evidence="1">
        <name>Mn(2+)</name>
        <dbReference type="ChEBI" id="CHEBI:29035"/>
    </cofactor>
</comment>
<proteinExistence type="inferred from homology"/>
<dbReference type="GO" id="GO:0051748">
    <property type="term" value="F:UTP-monosaccharide-1-phosphate uridylyltransferase activity"/>
    <property type="evidence" value="ECO:0007669"/>
    <property type="project" value="UniProtKB-EC"/>
</dbReference>
<dbReference type="EC" id="2.7.7.64" evidence="6"/>
<gene>
    <name evidence="8" type="ORF">ACHAWO_002730</name>
</gene>
<dbReference type="FunFam" id="2.160.10.30:FF:000001">
    <property type="entry name" value="UDP-sugar pyrophosphorylase"/>
    <property type="match status" value="1"/>
</dbReference>
<evidence type="ECO:0000256" key="5">
    <source>
        <dbReference type="ARBA" id="ARBA00038047"/>
    </source>
</evidence>
<keyword evidence="9" id="KW-1185">Reference proteome</keyword>
<evidence type="ECO:0000256" key="3">
    <source>
        <dbReference type="ARBA" id="ARBA00022679"/>
    </source>
</evidence>
<dbReference type="Gene3D" id="3.90.550.10">
    <property type="entry name" value="Spore Coat Polysaccharide Biosynthesis Protein SpsA, Chain A"/>
    <property type="match status" value="1"/>
</dbReference>
<evidence type="ECO:0000313" key="8">
    <source>
        <dbReference type="EMBL" id="KAL3801159.1"/>
    </source>
</evidence>
<dbReference type="FunFam" id="3.90.550.10:FF:000091">
    <property type="entry name" value="UDP-sugar pyrophosphorylase"/>
    <property type="match status" value="1"/>
</dbReference>
<comment type="cofactor">
    <cofactor evidence="2">
        <name>Mg(2+)</name>
        <dbReference type="ChEBI" id="CHEBI:18420"/>
    </cofactor>
</comment>
<evidence type="ECO:0000313" key="9">
    <source>
        <dbReference type="Proteomes" id="UP001530400"/>
    </source>
</evidence>
<protein>
    <recommendedName>
        <fullName evidence="6">UTP-monosaccharide-1-phosphate uridylyltransferase</fullName>
        <ecNumber evidence="6">2.7.7.64</ecNumber>
    </recommendedName>
</protein>
<dbReference type="PANTHER" id="PTHR11952:SF9">
    <property type="entry name" value="UDP-SUGAR PYROPHOSPHORYLASE"/>
    <property type="match status" value="1"/>
</dbReference>
<dbReference type="InterPro" id="IPR029044">
    <property type="entry name" value="Nucleotide-diphossugar_trans"/>
</dbReference>
<dbReference type="InterPro" id="IPR002618">
    <property type="entry name" value="UDPGP_fam"/>
</dbReference>
<reference evidence="8 9" key="1">
    <citation type="submission" date="2024-10" db="EMBL/GenBank/DDBJ databases">
        <title>Updated reference genomes for cyclostephanoid diatoms.</title>
        <authorList>
            <person name="Roberts W.R."/>
            <person name="Alverson A.J."/>
        </authorList>
    </citation>
    <scope>NUCLEOTIDE SEQUENCE [LARGE SCALE GENOMIC DNA]</scope>
    <source>
        <strain evidence="8 9">AJA010-31</strain>
    </source>
</reference>
<dbReference type="SUPFAM" id="SSF53448">
    <property type="entry name" value="Nucleotide-diphospho-sugar transferases"/>
    <property type="match status" value="1"/>
</dbReference>
<comment type="caution">
    <text evidence="8">The sequence shown here is derived from an EMBL/GenBank/DDBJ whole genome shotgun (WGS) entry which is preliminary data.</text>
</comment>
<name>A0ABD3QL67_9STRA</name>
<organism evidence="8 9">
    <name type="scientific">Cyclotella atomus</name>
    <dbReference type="NCBI Taxonomy" id="382360"/>
    <lineage>
        <taxon>Eukaryota</taxon>
        <taxon>Sar</taxon>
        <taxon>Stramenopiles</taxon>
        <taxon>Ochrophyta</taxon>
        <taxon>Bacillariophyta</taxon>
        <taxon>Coscinodiscophyceae</taxon>
        <taxon>Thalassiosirophycidae</taxon>
        <taxon>Stephanodiscales</taxon>
        <taxon>Stephanodiscaceae</taxon>
        <taxon>Cyclotella</taxon>
    </lineage>
</organism>
<dbReference type="InterPro" id="IPR039741">
    <property type="entry name" value="UDP-sugar_pyrophosphorylase"/>
</dbReference>
<evidence type="ECO:0000256" key="2">
    <source>
        <dbReference type="ARBA" id="ARBA00001946"/>
    </source>
</evidence>
<evidence type="ECO:0000256" key="6">
    <source>
        <dbReference type="ARBA" id="ARBA00039080"/>
    </source>
</evidence>
<evidence type="ECO:0000256" key="1">
    <source>
        <dbReference type="ARBA" id="ARBA00001936"/>
    </source>
</evidence>
<evidence type="ECO:0000256" key="7">
    <source>
        <dbReference type="ARBA" id="ARBA00048259"/>
    </source>
</evidence>
<dbReference type="AlphaFoldDB" id="A0ABD3QL67"/>
<dbReference type="Gene3D" id="2.160.10.30">
    <property type="match status" value="1"/>
</dbReference>
<dbReference type="Proteomes" id="UP001530400">
    <property type="component" value="Unassembled WGS sequence"/>
</dbReference>